<dbReference type="PANTHER" id="PTHR11076">
    <property type="entry name" value="DNA REPAIR POLYMERASE UMUC / TRANSFERASE FAMILY MEMBER"/>
    <property type="match status" value="1"/>
</dbReference>
<dbReference type="GO" id="GO:0003887">
    <property type="term" value="F:DNA-directed DNA polymerase activity"/>
    <property type="evidence" value="ECO:0007669"/>
    <property type="project" value="InterPro"/>
</dbReference>
<dbReference type="InterPro" id="IPR053848">
    <property type="entry name" value="IMS_HHH_1"/>
</dbReference>
<dbReference type="AlphaFoldDB" id="A0A264W5A3"/>
<dbReference type="Gene3D" id="3.40.1170.60">
    <property type="match status" value="1"/>
</dbReference>
<dbReference type="InterPro" id="IPR043128">
    <property type="entry name" value="Rev_trsase/Diguanyl_cyclase"/>
</dbReference>
<feature type="domain" description="UmuC" evidence="2">
    <location>
        <begin position="10"/>
        <end position="197"/>
    </location>
</feature>
<dbReference type="RefSeq" id="WP_094941996.1">
    <property type="nucleotide sequence ID" value="NZ_NOKQ01000187.1"/>
</dbReference>
<dbReference type="GO" id="GO:0009432">
    <property type="term" value="P:SOS response"/>
    <property type="evidence" value="ECO:0007669"/>
    <property type="project" value="TreeGrafter"/>
</dbReference>
<comment type="caution">
    <text evidence="3">The sequence shown here is derived from an EMBL/GenBank/DDBJ whole genome shotgun (WGS) entry which is preliminary data.</text>
</comment>
<evidence type="ECO:0000313" key="3">
    <source>
        <dbReference type="EMBL" id="OZS78762.1"/>
    </source>
</evidence>
<dbReference type="SUPFAM" id="SSF100879">
    <property type="entry name" value="Lesion bypass DNA polymerase (Y-family), little finger domain"/>
    <property type="match status" value="1"/>
</dbReference>
<dbReference type="InterPro" id="IPR050116">
    <property type="entry name" value="DNA_polymerase-Y"/>
</dbReference>
<comment type="similarity">
    <text evidence="1">Belongs to the DNA polymerase type-Y family.</text>
</comment>
<evidence type="ECO:0000259" key="2">
    <source>
        <dbReference type="PROSITE" id="PS50173"/>
    </source>
</evidence>
<keyword evidence="4" id="KW-1185">Reference proteome</keyword>
<dbReference type="Pfam" id="PF21999">
    <property type="entry name" value="IMS_HHH_1"/>
    <property type="match status" value="1"/>
</dbReference>
<dbReference type="InterPro" id="IPR036775">
    <property type="entry name" value="DNA_pol_Y-fam_lit_finger_sf"/>
</dbReference>
<dbReference type="InterPro" id="IPR043502">
    <property type="entry name" value="DNA/RNA_pol_sf"/>
</dbReference>
<dbReference type="InterPro" id="IPR001126">
    <property type="entry name" value="UmuC"/>
</dbReference>
<dbReference type="Gene3D" id="1.10.150.20">
    <property type="entry name" value="5' to 3' exonuclease, C-terminal subdomain"/>
    <property type="match status" value="1"/>
</dbReference>
<evidence type="ECO:0000256" key="1">
    <source>
        <dbReference type="ARBA" id="ARBA00010945"/>
    </source>
</evidence>
<reference evidence="3 4" key="1">
    <citation type="submission" date="2017-07" db="EMBL/GenBank/DDBJ databases">
        <title>Tetzosporium hominis gen.nov. sp.nov.</title>
        <authorList>
            <person name="Tetz G."/>
            <person name="Tetz V."/>
        </authorList>
    </citation>
    <scope>NUCLEOTIDE SEQUENCE [LARGE SCALE GENOMIC DNA]</scope>
    <source>
        <strain evidence="3 4">VT-49</strain>
    </source>
</reference>
<evidence type="ECO:0000313" key="4">
    <source>
        <dbReference type="Proteomes" id="UP000217065"/>
    </source>
</evidence>
<dbReference type="PROSITE" id="PS50173">
    <property type="entry name" value="UMUC"/>
    <property type="match status" value="1"/>
</dbReference>
<sequence length="416" mass="46835">MYELLEPRTILCIDMQSFFASCSAAVHGLDIQKEAIAIVGNLEQKGSVVLAASPSMKKRFGVKTGTRLFEIPNHPDIRIIQPQMELYVKISAEITRYLNQLVPMESIHVYSIDESFIDLKGTEILWGDPWTIARKIQRDLKRQFQVPCSIGIGPNMLLSKLALDLEAKKKGIAEWTYEDVPNKLWPVSPLREVWGIGTRLEATLHAMGIFSVGDLAHTPLEQLEKKFGVMGNQLYHHAWGIDLSEVGAPIMEGQVSYGKGQILFRDYNSKKETMAVVLEMTEDVARRLREAGKVGRTMHMSIGYSKFGGFSRSLSIEEATNRTSVLYAAFDRLMDTFYDGSPVRRIALSVSNLEEDTSMQLNLFQHQQQVREQRLGKTIDALRRKYGSTAVLRAVSYTADGTARYRATLLGGHKKM</sequence>
<dbReference type="OrthoDB" id="9808813at2"/>
<protein>
    <submittedName>
        <fullName evidence="3">UV damage repair protein UvrX</fullName>
    </submittedName>
</protein>
<dbReference type="GO" id="GO:0042276">
    <property type="term" value="P:error-prone translesion synthesis"/>
    <property type="evidence" value="ECO:0007669"/>
    <property type="project" value="TreeGrafter"/>
</dbReference>
<dbReference type="PANTHER" id="PTHR11076:SF35">
    <property type="entry name" value="DNA REPAIR PROTEIN HOMOLOG YOBH"/>
    <property type="match status" value="1"/>
</dbReference>
<dbReference type="EMBL" id="NOKQ01000187">
    <property type="protein sequence ID" value="OZS78762.1"/>
    <property type="molecule type" value="Genomic_DNA"/>
</dbReference>
<dbReference type="Pfam" id="PF00817">
    <property type="entry name" value="IMS"/>
    <property type="match status" value="1"/>
</dbReference>
<dbReference type="GO" id="GO:0006281">
    <property type="term" value="P:DNA repair"/>
    <property type="evidence" value="ECO:0007669"/>
    <property type="project" value="InterPro"/>
</dbReference>
<dbReference type="Pfam" id="PF11799">
    <property type="entry name" value="IMS_C"/>
    <property type="match status" value="1"/>
</dbReference>
<dbReference type="Gene3D" id="3.30.1490.100">
    <property type="entry name" value="DNA polymerase, Y-family, little finger domain"/>
    <property type="match status" value="1"/>
</dbReference>
<name>A0A264W5A3_9BACL</name>
<gene>
    <name evidence="3" type="ORF">CF394_04280</name>
</gene>
<accession>A0A264W5A3</accession>
<dbReference type="InterPro" id="IPR017961">
    <property type="entry name" value="DNA_pol_Y-fam_little_finger"/>
</dbReference>
<dbReference type="Gene3D" id="3.30.70.270">
    <property type="match status" value="1"/>
</dbReference>
<proteinExistence type="inferred from homology"/>
<organism evidence="3 4">
    <name type="scientific">Tetzosporium hominis</name>
    <dbReference type="NCBI Taxonomy" id="2020506"/>
    <lineage>
        <taxon>Bacteria</taxon>
        <taxon>Bacillati</taxon>
        <taxon>Bacillota</taxon>
        <taxon>Bacilli</taxon>
        <taxon>Bacillales</taxon>
        <taxon>Caryophanaceae</taxon>
        <taxon>Tetzosporium</taxon>
    </lineage>
</organism>
<dbReference type="SUPFAM" id="SSF56672">
    <property type="entry name" value="DNA/RNA polymerases"/>
    <property type="match status" value="1"/>
</dbReference>
<dbReference type="Proteomes" id="UP000217065">
    <property type="component" value="Unassembled WGS sequence"/>
</dbReference>
<dbReference type="GO" id="GO:0003684">
    <property type="term" value="F:damaged DNA binding"/>
    <property type="evidence" value="ECO:0007669"/>
    <property type="project" value="InterPro"/>
</dbReference>
<dbReference type="GO" id="GO:0005829">
    <property type="term" value="C:cytosol"/>
    <property type="evidence" value="ECO:0007669"/>
    <property type="project" value="TreeGrafter"/>
</dbReference>
<dbReference type="CDD" id="cd01700">
    <property type="entry name" value="PolY_Pol_V_umuC"/>
    <property type="match status" value="1"/>
</dbReference>